<comment type="caution">
    <text evidence="2">The sequence shown here is derived from an EMBL/GenBank/DDBJ whole genome shotgun (WGS) entry which is preliminary data.</text>
</comment>
<accession>A0ABS7TZZ4</accession>
<organism evidence="2 3">
    <name type="scientific">Nannocystis pusilla</name>
    <dbReference type="NCBI Taxonomy" id="889268"/>
    <lineage>
        <taxon>Bacteria</taxon>
        <taxon>Pseudomonadati</taxon>
        <taxon>Myxococcota</taxon>
        <taxon>Polyangia</taxon>
        <taxon>Nannocystales</taxon>
        <taxon>Nannocystaceae</taxon>
        <taxon>Nannocystis</taxon>
    </lineage>
</organism>
<sequence>MSSEDTPPAPRPGFAAVVRGNVLAVGVVSLLTDLASERMNPPPPVDRVGKGVRTGPRDALIADAAPAARRGLAFSFHRAMDHAGAVIGPLVALGLLHLLLGHGSWRGDRAAPAAEELAALSIGAGLALAAAVVLLTAVRPGPGR</sequence>
<proteinExistence type="predicted"/>
<feature type="transmembrane region" description="Helical" evidence="1">
    <location>
        <begin position="117"/>
        <end position="138"/>
    </location>
</feature>
<keyword evidence="1" id="KW-1133">Transmembrane helix</keyword>
<dbReference type="Proteomes" id="UP001139031">
    <property type="component" value="Unassembled WGS sequence"/>
</dbReference>
<evidence type="ECO:0000256" key="1">
    <source>
        <dbReference type="SAM" id="Phobius"/>
    </source>
</evidence>
<evidence type="ECO:0008006" key="4">
    <source>
        <dbReference type="Google" id="ProtNLM"/>
    </source>
</evidence>
<keyword evidence="3" id="KW-1185">Reference proteome</keyword>
<dbReference type="PANTHER" id="PTHR23518:SF2">
    <property type="entry name" value="MAJOR FACILITATOR SUPERFAMILY TRANSPORTER"/>
    <property type="match status" value="1"/>
</dbReference>
<feature type="transmembrane region" description="Helical" evidence="1">
    <location>
        <begin position="83"/>
        <end position="105"/>
    </location>
</feature>
<dbReference type="SUPFAM" id="SSF103473">
    <property type="entry name" value="MFS general substrate transporter"/>
    <property type="match status" value="1"/>
</dbReference>
<dbReference type="Gene3D" id="1.20.1250.20">
    <property type="entry name" value="MFS general substrate transporter like domains"/>
    <property type="match status" value="1"/>
</dbReference>
<name>A0ABS7TZZ4_9BACT</name>
<reference evidence="2" key="1">
    <citation type="submission" date="2021-08" db="EMBL/GenBank/DDBJ databases">
        <authorList>
            <person name="Stevens D.C."/>
        </authorList>
    </citation>
    <scope>NUCLEOTIDE SEQUENCE</scope>
    <source>
        <strain evidence="2">DSM 53165</strain>
    </source>
</reference>
<dbReference type="EMBL" id="JAIRAU010000044">
    <property type="protein sequence ID" value="MBZ5713850.1"/>
    <property type="molecule type" value="Genomic_DNA"/>
</dbReference>
<dbReference type="PANTHER" id="PTHR23518">
    <property type="entry name" value="C-METHYLTRANSFERASE"/>
    <property type="match status" value="1"/>
</dbReference>
<keyword evidence="1" id="KW-0812">Transmembrane</keyword>
<evidence type="ECO:0000313" key="2">
    <source>
        <dbReference type="EMBL" id="MBZ5713850.1"/>
    </source>
</evidence>
<protein>
    <recommendedName>
        <fullName evidence="4">MFS transporter</fullName>
    </recommendedName>
</protein>
<keyword evidence="1" id="KW-0472">Membrane</keyword>
<evidence type="ECO:0000313" key="3">
    <source>
        <dbReference type="Proteomes" id="UP001139031"/>
    </source>
</evidence>
<dbReference type="InterPro" id="IPR036259">
    <property type="entry name" value="MFS_trans_sf"/>
</dbReference>
<gene>
    <name evidence="2" type="ORF">K7C98_31860</name>
</gene>